<gene>
    <name evidence="1" type="ORF">GR197_04845</name>
</gene>
<proteinExistence type="predicted"/>
<dbReference type="RefSeq" id="WP_164007105.1">
    <property type="nucleotide sequence ID" value="NZ_WUFT01000002.1"/>
</dbReference>
<evidence type="ECO:0000313" key="1">
    <source>
        <dbReference type="EMBL" id="NEJ69866.1"/>
    </source>
</evidence>
<dbReference type="Proteomes" id="UP000471753">
    <property type="component" value="Unassembled WGS sequence"/>
</dbReference>
<evidence type="ECO:0000313" key="2">
    <source>
        <dbReference type="Proteomes" id="UP000471753"/>
    </source>
</evidence>
<accession>A0A7K3U884</accession>
<comment type="caution">
    <text evidence="1">The sequence shown here is derived from an EMBL/GenBank/DDBJ whole genome shotgun (WGS) entry which is preliminary data.</text>
</comment>
<name>A0A7K3U884_9HYPH</name>
<dbReference type="AlphaFoldDB" id="A0A7K3U884"/>
<dbReference type="EMBL" id="WUFT01000002">
    <property type="protein sequence ID" value="NEJ69866.1"/>
    <property type="molecule type" value="Genomic_DNA"/>
</dbReference>
<sequence>MEEKTNLIKDLSIEEREEVFVDIARTLEDTAREALVEGDAQFAELSINMAEAIWGNADELARDDPDNAECVLLQATAMISQFEAVHPYRMVSMAVH</sequence>
<protein>
    <submittedName>
        <fullName evidence="1">Uncharacterized protein</fullName>
    </submittedName>
</protein>
<reference evidence="1 2" key="1">
    <citation type="submission" date="2019-12" db="EMBL/GenBank/DDBJ databases">
        <title>Rhizobium genotypes associated with high levels of biological nitrogen fixation by grain legumes in a temperate-maritime cropping system.</title>
        <authorList>
            <person name="Maluk M."/>
            <person name="Francesc Ferrando Molina F."/>
            <person name="Lopez Del Egido L."/>
            <person name="Lafos M."/>
            <person name="Langarica-Fuentes A."/>
            <person name="Gebre Yohannes G."/>
            <person name="Young M.W."/>
            <person name="Martin P."/>
            <person name="Gantlett R."/>
            <person name="Kenicer G."/>
            <person name="Hawes C."/>
            <person name="Begg G.S."/>
            <person name="Quilliam R.S."/>
            <person name="Squire G.R."/>
            <person name="Poole P.S."/>
            <person name="Young P.W."/>
            <person name="Iannetta P.M."/>
            <person name="James E.K."/>
        </authorList>
    </citation>
    <scope>NUCLEOTIDE SEQUENCE [LARGE SCALE GENOMIC DNA]</scope>
    <source>
        <strain evidence="1 2">JHI366</strain>
    </source>
</reference>
<organism evidence="1 2">
    <name type="scientific">Rhizobium phaseoli</name>
    <dbReference type="NCBI Taxonomy" id="396"/>
    <lineage>
        <taxon>Bacteria</taxon>
        <taxon>Pseudomonadati</taxon>
        <taxon>Pseudomonadota</taxon>
        <taxon>Alphaproteobacteria</taxon>
        <taxon>Hyphomicrobiales</taxon>
        <taxon>Rhizobiaceae</taxon>
        <taxon>Rhizobium/Agrobacterium group</taxon>
        <taxon>Rhizobium</taxon>
    </lineage>
</organism>